<proteinExistence type="predicted"/>
<gene>
    <name evidence="5" type="ORF">M0638_20650</name>
</gene>
<dbReference type="Pfam" id="PF07992">
    <property type="entry name" value="Pyr_redox_2"/>
    <property type="match status" value="1"/>
</dbReference>
<protein>
    <recommendedName>
        <fullName evidence="1">Thioredoxin reductase</fullName>
    </recommendedName>
</protein>
<dbReference type="InterPro" id="IPR036188">
    <property type="entry name" value="FAD/NAD-bd_sf"/>
</dbReference>
<organism evidence="5 6">
    <name type="scientific">Roseomonas acroporae</name>
    <dbReference type="NCBI Taxonomy" id="2937791"/>
    <lineage>
        <taxon>Bacteria</taxon>
        <taxon>Pseudomonadati</taxon>
        <taxon>Pseudomonadota</taxon>
        <taxon>Alphaproteobacteria</taxon>
        <taxon>Acetobacterales</taxon>
        <taxon>Roseomonadaceae</taxon>
        <taxon>Roseomonas</taxon>
    </lineage>
</organism>
<keyword evidence="6" id="KW-1185">Reference proteome</keyword>
<dbReference type="PANTHER" id="PTHR48105">
    <property type="entry name" value="THIOREDOXIN REDUCTASE 1-RELATED-RELATED"/>
    <property type="match status" value="1"/>
</dbReference>
<dbReference type="RefSeq" id="WP_248668898.1">
    <property type="nucleotide sequence ID" value="NZ_JALPRX010000095.1"/>
</dbReference>
<dbReference type="AlphaFoldDB" id="A0A9X1YD32"/>
<accession>A0A9X1YD32</accession>
<dbReference type="SUPFAM" id="SSF51905">
    <property type="entry name" value="FAD/NAD(P)-binding domain"/>
    <property type="match status" value="1"/>
</dbReference>
<keyword evidence="3" id="KW-0560">Oxidoreductase</keyword>
<evidence type="ECO:0000256" key="2">
    <source>
        <dbReference type="ARBA" id="ARBA00022630"/>
    </source>
</evidence>
<evidence type="ECO:0000256" key="1">
    <source>
        <dbReference type="ARBA" id="ARBA00018719"/>
    </source>
</evidence>
<name>A0A9X1YD32_9PROT</name>
<evidence type="ECO:0000259" key="4">
    <source>
        <dbReference type="Pfam" id="PF07992"/>
    </source>
</evidence>
<dbReference type="EMBL" id="JALPRX010000095">
    <property type="protein sequence ID" value="MCK8786785.1"/>
    <property type="molecule type" value="Genomic_DNA"/>
</dbReference>
<sequence>MAAEAAAEWDAVVIGGGPAGLSAALVLGRCRRRVLLCDAGDHRNDRSRAMHGFLTRDGTPPAELRALGRAELRRYPGIELRDTAVTALERTGPTGFTARLADGATARARLVLLATGVTDVLPDLPGLAAIYGTTAWVCPICDGWEHADQPLAVYGRGREGYRMALEIRGWTADLALCTDGPAGLDESERGRLARNGIALREERIATLESESGRLRAIRFATGDTLPRAGLFLAVEWRQGADFAERLGCAMTDQGCVAAGRHETTDIPGLFVAGDASRGLQLAAVAVAQGVTAAFEMNAALLRADLVD</sequence>
<comment type="caution">
    <text evidence="5">The sequence shown here is derived from an EMBL/GenBank/DDBJ whole genome shotgun (WGS) entry which is preliminary data.</text>
</comment>
<feature type="domain" description="FAD/NAD(P)-binding" evidence="4">
    <location>
        <begin position="10"/>
        <end position="289"/>
    </location>
</feature>
<evidence type="ECO:0000256" key="3">
    <source>
        <dbReference type="ARBA" id="ARBA00023002"/>
    </source>
</evidence>
<evidence type="ECO:0000313" key="6">
    <source>
        <dbReference type="Proteomes" id="UP001139516"/>
    </source>
</evidence>
<dbReference type="InterPro" id="IPR023753">
    <property type="entry name" value="FAD/NAD-binding_dom"/>
</dbReference>
<reference evidence="5" key="1">
    <citation type="submission" date="2022-04" db="EMBL/GenBank/DDBJ databases">
        <title>Roseomonas acroporae sp. nov., isolated from coral Acropora digitifera.</title>
        <authorList>
            <person name="Sun H."/>
        </authorList>
    </citation>
    <scope>NUCLEOTIDE SEQUENCE</scope>
    <source>
        <strain evidence="5">NAR14</strain>
    </source>
</reference>
<evidence type="ECO:0000313" key="5">
    <source>
        <dbReference type="EMBL" id="MCK8786785.1"/>
    </source>
</evidence>
<dbReference type="Gene3D" id="3.50.50.60">
    <property type="entry name" value="FAD/NAD(P)-binding domain"/>
    <property type="match status" value="2"/>
</dbReference>
<dbReference type="InterPro" id="IPR050097">
    <property type="entry name" value="Ferredoxin-NADP_redctase_2"/>
</dbReference>
<dbReference type="PRINTS" id="PR00469">
    <property type="entry name" value="PNDRDTASEII"/>
</dbReference>
<dbReference type="PRINTS" id="PR00368">
    <property type="entry name" value="FADPNR"/>
</dbReference>
<dbReference type="GO" id="GO:0016491">
    <property type="term" value="F:oxidoreductase activity"/>
    <property type="evidence" value="ECO:0007669"/>
    <property type="project" value="UniProtKB-KW"/>
</dbReference>
<dbReference type="Proteomes" id="UP001139516">
    <property type="component" value="Unassembled WGS sequence"/>
</dbReference>
<keyword evidence="2" id="KW-0285">Flavoprotein</keyword>